<reference evidence="1" key="1">
    <citation type="submission" date="2020-05" db="EMBL/GenBank/DDBJ databases">
        <authorList>
            <person name="Brown S."/>
            <person name="Huntemann M."/>
            <person name="Clum A."/>
            <person name="Spunde A."/>
            <person name="Palaniappan K."/>
            <person name="Ritter S."/>
            <person name="Mikhailova N."/>
            <person name="Chen I.-M."/>
            <person name="Stamatis D."/>
            <person name="Reddy T."/>
            <person name="O'Malley R."/>
            <person name="Daum C."/>
            <person name="Shapiro N."/>
            <person name="Ivanova N."/>
            <person name="Kyrpides N."/>
            <person name="Woyke T."/>
        </authorList>
    </citation>
    <scope>NUCLEOTIDE SEQUENCE</scope>
    <source>
        <strain evidence="1">DJ080</strain>
    </source>
</reference>
<evidence type="ECO:0000313" key="2">
    <source>
        <dbReference type="Proteomes" id="UP001193748"/>
    </source>
</evidence>
<dbReference type="RefSeq" id="WP_173710564.1">
    <property type="nucleotide sequence ID" value="NZ_JABSWW010000001.1"/>
</dbReference>
<dbReference type="EMBL" id="JABSWW010000001">
    <property type="protein sequence ID" value="NRT87886.1"/>
    <property type="molecule type" value="Genomic_DNA"/>
</dbReference>
<comment type="caution">
    <text evidence="1">The sequence shown here is derived from an EMBL/GenBank/DDBJ whole genome shotgun (WGS) entry which is preliminary data.</text>
</comment>
<dbReference type="AlphaFoldDB" id="A0AAX0AY27"/>
<evidence type="ECO:0000313" key="1">
    <source>
        <dbReference type="EMBL" id="NRT87886.1"/>
    </source>
</evidence>
<dbReference type="Proteomes" id="UP001193748">
    <property type="component" value="Unassembled WGS sequence"/>
</dbReference>
<sequence>MKSYIADITLDEYGWDNDIVSYIHSYLEPDYDDIGSHEEYDIIANNVPTYGEDDIRDIFERYI</sequence>
<protein>
    <submittedName>
        <fullName evidence="1">Uncharacterized protein</fullName>
    </submittedName>
</protein>
<proteinExistence type="predicted"/>
<gene>
    <name evidence="1" type="ORF">B0H41_001565</name>
</gene>
<organism evidence="1 2">
    <name type="scientific">Clostridium beijerinckii</name>
    <name type="common">Clostridium MP</name>
    <dbReference type="NCBI Taxonomy" id="1520"/>
    <lineage>
        <taxon>Bacteria</taxon>
        <taxon>Bacillati</taxon>
        <taxon>Bacillota</taxon>
        <taxon>Clostridia</taxon>
        <taxon>Eubacteriales</taxon>
        <taxon>Clostridiaceae</taxon>
        <taxon>Clostridium</taxon>
    </lineage>
</organism>
<name>A0AAX0AY27_CLOBE</name>
<reference evidence="1" key="2">
    <citation type="journal article" date="2022" name="Nat. Biotechnol.">
        <title>Carbon-negative production of acetone and isopropanol by gas fermentation at industrial pilot scale.</title>
        <authorList>
            <person name="Liew F.E."/>
            <person name="Nogle R."/>
            <person name="Abdalla T."/>
            <person name="Rasor B.J."/>
            <person name="Canter C."/>
            <person name="Jensen R.O."/>
            <person name="Wang L."/>
            <person name="Strutz J."/>
            <person name="Chirania P."/>
            <person name="De Tissera S."/>
            <person name="Mueller A.P."/>
            <person name="Ruan Z."/>
            <person name="Gao A."/>
            <person name="Tran L."/>
            <person name="Engle N.L."/>
            <person name="Bromley J.C."/>
            <person name="Daniell J."/>
            <person name="Conrado R."/>
            <person name="Tschaplinski T.J."/>
            <person name="Giannone R.J."/>
            <person name="Hettich R.L."/>
            <person name="Karim A.S."/>
            <person name="Simpson S.D."/>
            <person name="Brown S.D."/>
            <person name="Leang C."/>
            <person name="Jewett M.C."/>
            <person name="Kopke M."/>
        </authorList>
    </citation>
    <scope>NUCLEOTIDE SEQUENCE</scope>
    <source>
        <strain evidence="1">DJ080</strain>
    </source>
</reference>
<accession>A0AAX0AY27</accession>